<keyword evidence="15" id="KW-1185">Reference proteome</keyword>
<name>A0A9X2EQ27_9GAMM</name>
<feature type="binding site" evidence="11">
    <location>
        <position position="121"/>
    </location>
    <ligand>
        <name>(6S)-5,6,7,8-tetrahydrofolate</name>
        <dbReference type="ChEBI" id="CHEBI:57453"/>
    </ligand>
</feature>
<dbReference type="Proteomes" id="UP001139028">
    <property type="component" value="Unassembled WGS sequence"/>
</dbReference>
<dbReference type="InterPro" id="IPR015424">
    <property type="entry name" value="PyrdxlP-dep_Trfase"/>
</dbReference>
<dbReference type="AlphaFoldDB" id="A0A9X2EQ27"/>
<keyword evidence="6 11" id="KW-0963">Cytoplasm</keyword>
<feature type="binding site" evidence="11">
    <location>
        <position position="246"/>
    </location>
    <ligand>
        <name>(6S)-5,6,7,8-tetrahydrofolate</name>
        <dbReference type="ChEBI" id="CHEBI:57453"/>
    </ligand>
</feature>
<evidence type="ECO:0000256" key="11">
    <source>
        <dbReference type="HAMAP-Rule" id="MF_00051"/>
    </source>
</evidence>
<dbReference type="Gene3D" id="3.40.640.10">
    <property type="entry name" value="Type I PLP-dependent aspartate aminotransferase-like (Major domain)"/>
    <property type="match status" value="1"/>
</dbReference>
<evidence type="ECO:0000256" key="4">
    <source>
        <dbReference type="ARBA" id="ARBA00006376"/>
    </source>
</evidence>
<feature type="site" description="Plays an important role in substrate specificity" evidence="11">
    <location>
        <position position="229"/>
    </location>
</feature>
<evidence type="ECO:0000313" key="14">
    <source>
        <dbReference type="EMBL" id="MCO1333603.1"/>
    </source>
</evidence>
<dbReference type="FunFam" id="3.90.1150.10:FF:000003">
    <property type="entry name" value="Serine hydroxymethyltransferase"/>
    <property type="match status" value="1"/>
</dbReference>
<evidence type="ECO:0000256" key="8">
    <source>
        <dbReference type="ARBA" id="ARBA00022605"/>
    </source>
</evidence>
<dbReference type="GO" id="GO:0030170">
    <property type="term" value="F:pyridoxal phosphate binding"/>
    <property type="evidence" value="ECO:0007669"/>
    <property type="project" value="UniProtKB-UniRule"/>
</dbReference>
<dbReference type="InterPro" id="IPR019798">
    <property type="entry name" value="Ser_HO-MeTrfase_PLP_BS"/>
</dbReference>
<sequence length="422" mass="45805">MFDSSVTLASYDPEIWEAIQEEDSRQEDHIELIASENYTSPMVMEAQGSSLTNKYAEGYPGKRYYGGCEFVDKVETLAIERAKELFGADYANVQPHSGSQANAAVYLALCAPGDTVLGMSLAHGGHLTHGARVNFSGKIYNAVQYGLNPETGEVDYEEVERLALEHKPKMIVAGFSAYSRVMDWARFREIADKVGAYLFVDMAHIAGLVAAGEYPSPIACADVVTTTTHKTLRGPRGGIILARANEEIEKKLNSAVFPGGQGGPLMHVIAAKAVSFKEAMTPEYKVYQKKVVENARAMAETFLDRGINIVSGGTDDHLMLVDLIGKEYTGKDADEALGNANITVNKNAVPNDPRSPFITSGLRVGTPAITTRGFGVKETQQLTHWICDLLDALEKGDVEATIAEVKKKVLGICAEFPVYKKG</sequence>
<dbReference type="RefSeq" id="WP_252465035.1">
    <property type="nucleotide sequence ID" value="NZ_JALBWM010000011.1"/>
</dbReference>
<dbReference type="NCBIfam" id="NF000586">
    <property type="entry name" value="PRK00011.1"/>
    <property type="match status" value="1"/>
</dbReference>
<keyword evidence="8 11" id="KW-0028">Amino-acid biosynthesis</keyword>
<dbReference type="Gene3D" id="3.90.1150.10">
    <property type="entry name" value="Aspartate Aminotransferase, domain 1"/>
    <property type="match status" value="1"/>
</dbReference>
<dbReference type="InterPro" id="IPR039429">
    <property type="entry name" value="SHMT-like_dom"/>
</dbReference>
<dbReference type="EC" id="2.1.2.1" evidence="11"/>
<keyword evidence="10 11" id="KW-0663">Pyridoxal phosphate</keyword>
<comment type="pathway">
    <text evidence="11">One-carbon metabolism; tetrahydrofolate interconversion.</text>
</comment>
<dbReference type="InterPro" id="IPR015422">
    <property type="entry name" value="PyrdxlP-dep_Trfase_small"/>
</dbReference>
<evidence type="ECO:0000256" key="12">
    <source>
        <dbReference type="PIRSR" id="PIRSR000412-50"/>
    </source>
</evidence>
<dbReference type="PROSITE" id="PS00096">
    <property type="entry name" value="SHMT"/>
    <property type="match status" value="1"/>
</dbReference>
<evidence type="ECO:0000256" key="1">
    <source>
        <dbReference type="ARBA" id="ARBA00001528"/>
    </source>
</evidence>
<evidence type="ECO:0000256" key="10">
    <source>
        <dbReference type="ARBA" id="ARBA00022898"/>
    </source>
</evidence>
<proteinExistence type="inferred from homology"/>
<keyword evidence="7 11" id="KW-0554">One-carbon metabolism</keyword>
<dbReference type="CDD" id="cd00378">
    <property type="entry name" value="SHMT"/>
    <property type="match status" value="1"/>
</dbReference>
<dbReference type="PANTHER" id="PTHR11680">
    <property type="entry name" value="SERINE HYDROXYMETHYLTRANSFERASE"/>
    <property type="match status" value="1"/>
</dbReference>
<comment type="subunit">
    <text evidence="5 11">Homodimer.</text>
</comment>
<comment type="catalytic activity">
    <reaction evidence="1 11">
        <text>(6R)-5,10-methylene-5,6,7,8-tetrahydrofolate + glycine + H2O = (6S)-5,6,7,8-tetrahydrofolate + L-serine</text>
        <dbReference type="Rhea" id="RHEA:15481"/>
        <dbReference type="ChEBI" id="CHEBI:15377"/>
        <dbReference type="ChEBI" id="CHEBI:15636"/>
        <dbReference type="ChEBI" id="CHEBI:33384"/>
        <dbReference type="ChEBI" id="CHEBI:57305"/>
        <dbReference type="ChEBI" id="CHEBI:57453"/>
        <dbReference type="EC" id="2.1.2.1"/>
    </reaction>
</comment>
<comment type="subcellular location">
    <subcellularLocation>
        <location evidence="3 11">Cytoplasm</location>
    </subcellularLocation>
</comment>
<evidence type="ECO:0000259" key="13">
    <source>
        <dbReference type="Pfam" id="PF00464"/>
    </source>
</evidence>
<comment type="pathway">
    <text evidence="11">Amino-acid biosynthesis; glycine biosynthesis; glycine from L-serine: step 1/1.</text>
</comment>
<protein>
    <recommendedName>
        <fullName evidence="11">Serine hydroxymethyltransferase</fullName>
        <shortName evidence="11">SHMT</shortName>
        <shortName evidence="11">Serine methylase</shortName>
        <ecNumber evidence="11">2.1.2.1</ecNumber>
    </recommendedName>
</protein>
<feature type="modified residue" description="N6-(pyridoxal phosphate)lysine" evidence="11 12">
    <location>
        <position position="230"/>
    </location>
</feature>
<dbReference type="HAMAP" id="MF_00051">
    <property type="entry name" value="SHMT"/>
    <property type="match status" value="1"/>
</dbReference>
<dbReference type="EMBL" id="JALBWM010000011">
    <property type="protein sequence ID" value="MCO1333603.1"/>
    <property type="molecule type" value="Genomic_DNA"/>
</dbReference>
<dbReference type="FunFam" id="3.40.640.10:FF:000001">
    <property type="entry name" value="Serine hydroxymethyltransferase"/>
    <property type="match status" value="1"/>
</dbReference>
<accession>A0A9X2EQ27</accession>
<gene>
    <name evidence="11" type="primary">glyA</name>
    <name evidence="14" type="ORF">MO867_04535</name>
</gene>
<evidence type="ECO:0000256" key="5">
    <source>
        <dbReference type="ARBA" id="ARBA00011738"/>
    </source>
</evidence>
<evidence type="ECO:0000256" key="2">
    <source>
        <dbReference type="ARBA" id="ARBA00001933"/>
    </source>
</evidence>
<evidence type="ECO:0000256" key="7">
    <source>
        <dbReference type="ARBA" id="ARBA00022563"/>
    </source>
</evidence>
<dbReference type="GO" id="GO:0019264">
    <property type="term" value="P:glycine biosynthetic process from serine"/>
    <property type="evidence" value="ECO:0007669"/>
    <property type="project" value="UniProtKB-UniRule"/>
</dbReference>
<dbReference type="InterPro" id="IPR015421">
    <property type="entry name" value="PyrdxlP-dep_Trfase_major"/>
</dbReference>
<comment type="cofactor">
    <cofactor evidence="2 11 12">
        <name>pyridoxal 5'-phosphate</name>
        <dbReference type="ChEBI" id="CHEBI:597326"/>
    </cofactor>
</comment>
<dbReference type="Pfam" id="PF00464">
    <property type="entry name" value="SHMT"/>
    <property type="match status" value="1"/>
</dbReference>
<evidence type="ECO:0000256" key="3">
    <source>
        <dbReference type="ARBA" id="ARBA00004496"/>
    </source>
</evidence>
<comment type="similarity">
    <text evidence="4 11">Belongs to the SHMT family.</text>
</comment>
<dbReference type="InterPro" id="IPR049943">
    <property type="entry name" value="Ser_HO-MeTrfase-like"/>
</dbReference>
<dbReference type="SUPFAM" id="SSF53383">
    <property type="entry name" value="PLP-dependent transferases"/>
    <property type="match status" value="1"/>
</dbReference>
<evidence type="ECO:0000256" key="9">
    <source>
        <dbReference type="ARBA" id="ARBA00022679"/>
    </source>
</evidence>
<reference evidence="14" key="1">
    <citation type="journal article" date="2022" name="Arch. Microbiol.">
        <title>Microbulbifer okhotskensis sp. nov., isolated from a deep bottom sediment of the Okhotsk Sea.</title>
        <authorList>
            <person name="Romanenko L."/>
            <person name="Kurilenko V."/>
            <person name="Otstavnykh N."/>
            <person name="Velansky P."/>
            <person name="Isaeva M."/>
            <person name="Mikhailov V."/>
        </authorList>
    </citation>
    <scope>NUCLEOTIDE SEQUENCE</scope>
    <source>
        <strain evidence="14">OS29</strain>
    </source>
</reference>
<dbReference type="PANTHER" id="PTHR11680:SF50">
    <property type="entry name" value="SERINE HYDROXYMETHYLTRANSFERASE"/>
    <property type="match status" value="1"/>
</dbReference>
<dbReference type="PIRSF" id="PIRSF000412">
    <property type="entry name" value="SHMT"/>
    <property type="match status" value="1"/>
</dbReference>
<dbReference type="GO" id="GO:0035999">
    <property type="term" value="P:tetrahydrofolate interconversion"/>
    <property type="evidence" value="ECO:0007669"/>
    <property type="project" value="UniProtKB-UniRule"/>
</dbReference>
<dbReference type="GO" id="GO:0004372">
    <property type="term" value="F:glycine hydroxymethyltransferase activity"/>
    <property type="evidence" value="ECO:0007669"/>
    <property type="project" value="UniProtKB-UniRule"/>
</dbReference>
<comment type="caution">
    <text evidence="14">The sequence shown here is derived from an EMBL/GenBank/DDBJ whole genome shotgun (WGS) entry which is preliminary data.</text>
</comment>
<dbReference type="InterPro" id="IPR001085">
    <property type="entry name" value="Ser_HO-MeTrfase"/>
</dbReference>
<evidence type="ECO:0000313" key="15">
    <source>
        <dbReference type="Proteomes" id="UP001139028"/>
    </source>
</evidence>
<dbReference type="GO" id="GO:0005829">
    <property type="term" value="C:cytosol"/>
    <property type="evidence" value="ECO:0007669"/>
    <property type="project" value="TreeGrafter"/>
</dbReference>
<feature type="binding site" evidence="11">
    <location>
        <begin position="355"/>
        <end position="357"/>
    </location>
    <ligand>
        <name>(6S)-5,6,7,8-tetrahydrofolate</name>
        <dbReference type="ChEBI" id="CHEBI:57453"/>
    </ligand>
</feature>
<feature type="domain" description="Serine hydroxymethyltransferase-like" evidence="13">
    <location>
        <begin position="9"/>
        <end position="386"/>
    </location>
</feature>
<evidence type="ECO:0000256" key="6">
    <source>
        <dbReference type="ARBA" id="ARBA00022490"/>
    </source>
</evidence>
<comment type="function">
    <text evidence="11">Catalyzes the reversible interconversion of serine and glycine with tetrahydrofolate (THF) serving as the one-carbon carrier. This reaction serves as the major source of one-carbon groups required for the biosynthesis of purines, thymidylate, methionine, and other important biomolecules. Also exhibits THF-independent aldolase activity toward beta-hydroxyamino acids, producing glycine and aldehydes, via a retro-aldol mechanism.</text>
</comment>
<keyword evidence="9 11" id="KW-0808">Transferase</keyword>
<feature type="binding site" evidence="11">
    <location>
        <begin position="125"/>
        <end position="127"/>
    </location>
    <ligand>
        <name>(6S)-5,6,7,8-tetrahydrofolate</name>
        <dbReference type="ChEBI" id="CHEBI:57453"/>
    </ligand>
</feature>
<organism evidence="14 15">
    <name type="scientific">Microbulbifer okhotskensis</name>
    <dbReference type="NCBI Taxonomy" id="2926617"/>
    <lineage>
        <taxon>Bacteria</taxon>
        <taxon>Pseudomonadati</taxon>
        <taxon>Pseudomonadota</taxon>
        <taxon>Gammaproteobacteria</taxon>
        <taxon>Cellvibrionales</taxon>
        <taxon>Microbulbiferaceae</taxon>
        <taxon>Microbulbifer</taxon>
    </lineage>
</organism>